<name>A0A498R477_9FIRM</name>
<dbReference type="Proteomes" id="UP000277811">
    <property type="component" value="Unassembled WGS sequence"/>
</dbReference>
<gene>
    <name evidence="2" type="ORF">LUCI_0278</name>
</gene>
<keyword evidence="3" id="KW-1185">Reference proteome</keyword>
<evidence type="ECO:0000313" key="3">
    <source>
        <dbReference type="Proteomes" id="UP000277811"/>
    </source>
</evidence>
<feature type="transmembrane region" description="Helical" evidence="1">
    <location>
        <begin position="12"/>
        <end position="34"/>
    </location>
</feature>
<keyword evidence="1" id="KW-1133">Transmembrane helix</keyword>
<accession>A0A498R477</accession>
<dbReference type="EMBL" id="UPPP01000052">
    <property type="protein sequence ID" value="VBB05072.1"/>
    <property type="molecule type" value="Genomic_DNA"/>
</dbReference>
<keyword evidence="1" id="KW-0472">Membrane</keyword>
<dbReference type="RefSeq" id="WP_165865840.1">
    <property type="nucleotide sequence ID" value="NZ_UPPP01000052.1"/>
</dbReference>
<organism evidence="2 3">
    <name type="scientific">Lucifera butyrica</name>
    <dbReference type="NCBI Taxonomy" id="1351585"/>
    <lineage>
        <taxon>Bacteria</taxon>
        <taxon>Bacillati</taxon>
        <taxon>Bacillota</taxon>
        <taxon>Negativicutes</taxon>
        <taxon>Veillonellales</taxon>
        <taxon>Veillonellaceae</taxon>
        <taxon>Lucifera</taxon>
    </lineage>
</organism>
<reference evidence="2 3" key="1">
    <citation type="submission" date="2018-06" db="EMBL/GenBank/DDBJ databases">
        <authorList>
            <person name="Strepis N."/>
        </authorList>
    </citation>
    <scope>NUCLEOTIDE SEQUENCE [LARGE SCALE GENOMIC DNA]</scope>
    <source>
        <strain evidence="2">LUCI</strain>
    </source>
</reference>
<evidence type="ECO:0000256" key="1">
    <source>
        <dbReference type="SAM" id="Phobius"/>
    </source>
</evidence>
<protein>
    <submittedName>
        <fullName evidence="2">Uncharacterized protein</fullName>
    </submittedName>
</protein>
<evidence type="ECO:0000313" key="2">
    <source>
        <dbReference type="EMBL" id="VBB05072.1"/>
    </source>
</evidence>
<proteinExistence type="predicted"/>
<dbReference type="AlphaFoldDB" id="A0A498R477"/>
<sequence>MFEKHCDRQHKHMGIMGLALLSTAMTLPLIYYAMDIAHSLRSIAQNENDVP</sequence>
<keyword evidence="1" id="KW-0812">Transmembrane</keyword>